<sequence length="294" mass="30813">MSSSIQAADLFAVDGLVAVVTGGGSGIGLMAAKALEANGASKVYIVGRRMEALERAARQAKHGNIIPLQGDVTSKDDLRRIAARVEADAGFLDLLVANAGIGGPDLVGLPPSPSLRELQERLWSPSLEAFSHTYAVNTAATFFTVVAFLDLLDRGNQRGRGAPRSQVIATSSISGFNRRVPGGFAYGGSKAATTQMMKQFATLLAPYGIRSNVLAPGIYPSEMTAANMARDPGRDEPGRDERTMPASVVPEQRMGDEQDLAGAILFLASRAGAYCNGNILVSDGGRLSITPASY</sequence>
<evidence type="ECO:0008006" key="6">
    <source>
        <dbReference type="Google" id="ProtNLM"/>
    </source>
</evidence>
<organism evidence="4 5">
    <name type="scientific">Phialemonium thermophilum</name>
    <dbReference type="NCBI Taxonomy" id="223376"/>
    <lineage>
        <taxon>Eukaryota</taxon>
        <taxon>Fungi</taxon>
        <taxon>Dikarya</taxon>
        <taxon>Ascomycota</taxon>
        <taxon>Pezizomycotina</taxon>
        <taxon>Sordariomycetes</taxon>
        <taxon>Sordariomycetidae</taxon>
        <taxon>Cephalothecales</taxon>
        <taxon>Cephalothecaceae</taxon>
        <taxon>Phialemonium</taxon>
    </lineage>
</organism>
<protein>
    <recommendedName>
        <fullName evidence="6">NAD(P)-dependent dehydrogenase, short-chain alcohol dehydrogenase family</fullName>
    </recommendedName>
</protein>
<dbReference type="Proteomes" id="UP001586593">
    <property type="component" value="Unassembled WGS sequence"/>
</dbReference>
<evidence type="ECO:0000256" key="1">
    <source>
        <dbReference type="ARBA" id="ARBA00006484"/>
    </source>
</evidence>
<comment type="caution">
    <text evidence="4">The sequence shown here is derived from an EMBL/GenBank/DDBJ whole genome shotgun (WGS) entry which is preliminary data.</text>
</comment>
<dbReference type="PROSITE" id="PS00061">
    <property type="entry name" value="ADH_SHORT"/>
    <property type="match status" value="1"/>
</dbReference>
<dbReference type="PANTHER" id="PTHR43618:SF18">
    <property type="entry name" value="SHORT CHAIN DEHYDROGENASE_REDUCTASE FAMILY (AFU_ORTHOLOGUE AFUA_5G12480)"/>
    <property type="match status" value="1"/>
</dbReference>
<dbReference type="InterPro" id="IPR036291">
    <property type="entry name" value="NAD(P)-bd_dom_sf"/>
</dbReference>
<keyword evidence="3" id="KW-0560">Oxidoreductase</keyword>
<keyword evidence="2" id="KW-0521">NADP</keyword>
<dbReference type="InterPro" id="IPR052178">
    <property type="entry name" value="Sec_Metab_Biosynth_SDR"/>
</dbReference>
<accession>A0ABR3VTB4</accession>
<gene>
    <name evidence="4" type="ORF">VTK73DRAFT_1570</name>
</gene>
<dbReference type="InterPro" id="IPR002347">
    <property type="entry name" value="SDR_fam"/>
</dbReference>
<keyword evidence="5" id="KW-1185">Reference proteome</keyword>
<dbReference type="PANTHER" id="PTHR43618">
    <property type="entry name" value="7-ALPHA-HYDROXYSTEROID DEHYDROGENASE"/>
    <property type="match status" value="1"/>
</dbReference>
<dbReference type="PRINTS" id="PR00081">
    <property type="entry name" value="GDHRDH"/>
</dbReference>
<evidence type="ECO:0000313" key="4">
    <source>
        <dbReference type="EMBL" id="KAL1844889.1"/>
    </source>
</evidence>
<dbReference type="InterPro" id="IPR020904">
    <property type="entry name" value="Sc_DH/Rdtase_CS"/>
</dbReference>
<dbReference type="Pfam" id="PF00106">
    <property type="entry name" value="adh_short"/>
    <property type="match status" value="1"/>
</dbReference>
<reference evidence="4 5" key="1">
    <citation type="journal article" date="2024" name="Commun. Biol.">
        <title>Comparative genomic analysis of thermophilic fungi reveals convergent evolutionary adaptations and gene losses.</title>
        <authorList>
            <person name="Steindorff A.S."/>
            <person name="Aguilar-Pontes M.V."/>
            <person name="Robinson A.J."/>
            <person name="Andreopoulos B."/>
            <person name="LaButti K."/>
            <person name="Kuo A."/>
            <person name="Mondo S."/>
            <person name="Riley R."/>
            <person name="Otillar R."/>
            <person name="Haridas S."/>
            <person name="Lipzen A."/>
            <person name="Grimwood J."/>
            <person name="Schmutz J."/>
            <person name="Clum A."/>
            <person name="Reid I.D."/>
            <person name="Moisan M.C."/>
            <person name="Butler G."/>
            <person name="Nguyen T.T.M."/>
            <person name="Dewar K."/>
            <person name="Conant G."/>
            <person name="Drula E."/>
            <person name="Henrissat B."/>
            <person name="Hansel C."/>
            <person name="Singer S."/>
            <person name="Hutchinson M.I."/>
            <person name="de Vries R.P."/>
            <person name="Natvig D.O."/>
            <person name="Powell A.J."/>
            <person name="Tsang A."/>
            <person name="Grigoriev I.V."/>
        </authorList>
    </citation>
    <scope>NUCLEOTIDE SEQUENCE [LARGE SCALE GENOMIC DNA]</scope>
    <source>
        <strain evidence="4 5">ATCC 24622</strain>
    </source>
</reference>
<dbReference type="SUPFAM" id="SSF51735">
    <property type="entry name" value="NAD(P)-binding Rossmann-fold domains"/>
    <property type="match status" value="1"/>
</dbReference>
<evidence type="ECO:0000256" key="2">
    <source>
        <dbReference type="ARBA" id="ARBA00022857"/>
    </source>
</evidence>
<dbReference type="EMBL" id="JAZHXJ010001392">
    <property type="protein sequence ID" value="KAL1844889.1"/>
    <property type="molecule type" value="Genomic_DNA"/>
</dbReference>
<evidence type="ECO:0000256" key="3">
    <source>
        <dbReference type="ARBA" id="ARBA00023002"/>
    </source>
</evidence>
<name>A0ABR3VTB4_9PEZI</name>
<evidence type="ECO:0000313" key="5">
    <source>
        <dbReference type="Proteomes" id="UP001586593"/>
    </source>
</evidence>
<proteinExistence type="inferred from homology"/>
<dbReference type="Gene3D" id="3.40.50.720">
    <property type="entry name" value="NAD(P)-binding Rossmann-like Domain"/>
    <property type="match status" value="1"/>
</dbReference>
<comment type="similarity">
    <text evidence="1">Belongs to the short-chain dehydrogenases/reductases (SDR) family.</text>
</comment>
<dbReference type="CDD" id="cd05233">
    <property type="entry name" value="SDR_c"/>
    <property type="match status" value="1"/>
</dbReference>